<evidence type="ECO:0000313" key="3">
    <source>
        <dbReference type="EMBL" id="AOW19729.1"/>
    </source>
</evidence>
<organism evidence="3 4">
    <name type="scientific">Urechidicola croceus</name>
    <dbReference type="NCBI Taxonomy" id="1850246"/>
    <lineage>
        <taxon>Bacteria</taxon>
        <taxon>Pseudomonadati</taxon>
        <taxon>Bacteroidota</taxon>
        <taxon>Flavobacteriia</taxon>
        <taxon>Flavobacteriales</taxon>
        <taxon>Flavobacteriaceae</taxon>
        <taxon>Urechidicola</taxon>
    </lineage>
</organism>
<keyword evidence="4" id="KW-1185">Reference proteome</keyword>
<proteinExistence type="predicted"/>
<accession>A0A1D8P579</accession>
<dbReference type="Pfam" id="PF01408">
    <property type="entry name" value="GFO_IDH_MocA"/>
    <property type="match status" value="1"/>
</dbReference>
<gene>
    <name evidence="3" type="ORF">LPB138_03105</name>
</gene>
<dbReference type="InterPro" id="IPR036291">
    <property type="entry name" value="NAD(P)-bd_dom_sf"/>
</dbReference>
<dbReference type="SUPFAM" id="SSF51735">
    <property type="entry name" value="NAD(P)-binding Rossmann-fold domains"/>
    <property type="match status" value="1"/>
</dbReference>
<dbReference type="OrthoDB" id="9815825at2"/>
<dbReference type="InterPro" id="IPR000683">
    <property type="entry name" value="Gfo/Idh/MocA-like_OxRdtase_N"/>
</dbReference>
<dbReference type="InterPro" id="IPR051450">
    <property type="entry name" value="Gfo/Idh/MocA_Oxidoreductases"/>
</dbReference>
<dbReference type="AlphaFoldDB" id="A0A1D8P579"/>
<dbReference type="InterPro" id="IPR055170">
    <property type="entry name" value="GFO_IDH_MocA-like_dom"/>
</dbReference>
<dbReference type="PANTHER" id="PTHR43377:SF1">
    <property type="entry name" value="BILIVERDIN REDUCTASE A"/>
    <property type="match status" value="1"/>
</dbReference>
<dbReference type="STRING" id="1850246.LPB138_03105"/>
<reference evidence="3 4" key="1">
    <citation type="submission" date="2016-10" db="EMBL/GenBank/DDBJ databases">
        <title>Lutibacter sp. LPB0138, isolated from marine gastropod.</title>
        <authorList>
            <person name="Kim E."/>
            <person name="Yi H."/>
        </authorList>
    </citation>
    <scope>NUCLEOTIDE SEQUENCE [LARGE SCALE GENOMIC DNA]</scope>
    <source>
        <strain evidence="3 4">LPB0138</strain>
    </source>
</reference>
<evidence type="ECO:0000313" key="4">
    <source>
        <dbReference type="Proteomes" id="UP000176050"/>
    </source>
</evidence>
<dbReference type="PANTHER" id="PTHR43377">
    <property type="entry name" value="BILIVERDIN REDUCTASE A"/>
    <property type="match status" value="1"/>
</dbReference>
<name>A0A1D8P579_9FLAO</name>
<dbReference type="SUPFAM" id="SSF55347">
    <property type="entry name" value="Glyceraldehyde-3-phosphate dehydrogenase-like, C-terminal domain"/>
    <property type="match status" value="1"/>
</dbReference>
<feature type="domain" description="Gfo/Idh/MocA-like oxidoreductase N-terminal" evidence="1">
    <location>
        <begin position="24"/>
        <end position="141"/>
    </location>
</feature>
<protein>
    <submittedName>
        <fullName evidence="3">Oxidoreductase</fullName>
    </submittedName>
</protein>
<dbReference type="KEGG" id="lul:LPB138_03105"/>
<dbReference type="Gene3D" id="3.40.50.720">
    <property type="entry name" value="NAD(P)-binding Rossmann-like Domain"/>
    <property type="match status" value="1"/>
</dbReference>
<dbReference type="GO" id="GO:0000166">
    <property type="term" value="F:nucleotide binding"/>
    <property type="evidence" value="ECO:0007669"/>
    <property type="project" value="InterPro"/>
</dbReference>
<dbReference type="RefSeq" id="WP_070235845.1">
    <property type="nucleotide sequence ID" value="NZ_CP017478.1"/>
</dbReference>
<dbReference type="Proteomes" id="UP000176050">
    <property type="component" value="Chromosome"/>
</dbReference>
<sequence length="361" mass="40923">MKKIIFILLTAYTLVSFGQVDNPLRIGVVGLTHTHVHWLLGGNYDDVQIVGIVETNKDLAKRYTDQHNLSMDIVFDSMDEMIEKSNIEAVAAFGSIYEHLEVVEKFAPLGIHIMVEKPLAVSNEHALKMKSLAKKHNIHLLTNYETTWYATNYKAYEIVQNDSIGNLRKIVVHDGHQGPIEIGVNQEFLDWLLDPIQNGGGALTDFGCYGANLITWFMNGEKPISVTAFTQQIKPDLYPNVDDDATIILQYSKTQGIIQASWNWPFNRKDMELYGETGYVFSDNGSDMRIRLKNDENEKQIKIESRLKPFDNPFSYFGAIIRGKIKIEENDLSSLENNMIVVEILEAAKESAKTGKTIYLN</sequence>
<dbReference type="Gene3D" id="3.30.360.10">
    <property type="entry name" value="Dihydrodipicolinate Reductase, domain 2"/>
    <property type="match status" value="1"/>
</dbReference>
<dbReference type="EMBL" id="CP017478">
    <property type="protein sequence ID" value="AOW19729.1"/>
    <property type="molecule type" value="Genomic_DNA"/>
</dbReference>
<evidence type="ECO:0000259" key="2">
    <source>
        <dbReference type="Pfam" id="PF22725"/>
    </source>
</evidence>
<evidence type="ECO:0000259" key="1">
    <source>
        <dbReference type="Pfam" id="PF01408"/>
    </source>
</evidence>
<feature type="domain" description="GFO/IDH/MocA-like oxidoreductase" evidence="2">
    <location>
        <begin position="154"/>
        <end position="279"/>
    </location>
</feature>
<dbReference type="Pfam" id="PF22725">
    <property type="entry name" value="GFO_IDH_MocA_C3"/>
    <property type="match status" value="1"/>
</dbReference>